<dbReference type="EMBL" id="VLTN01000033">
    <property type="protein sequence ID" value="KAA0150574.1"/>
    <property type="molecule type" value="Genomic_DNA"/>
</dbReference>
<evidence type="ECO:0000256" key="11">
    <source>
        <dbReference type="SAM" id="Phobius"/>
    </source>
</evidence>
<dbReference type="Pfam" id="PF11145">
    <property type="entry name" value="DUF2921"/>
    <property type="match status" value="1"/>
</dbReference>
<evidence type="ECO:0000256" key="4">
    <source>
        <dbReference type="ARBA" id="ARBA00012483"/>
    </source>
</evidence>
<feature type="transmembrane region" description="Helical" evidence="11">
    <location>
        <begin position="739"/>
        <end position="760"/>
    </location>
</feature>
<keyword evidence="6 11" id="KW-0812">Transmembrane</keyword>
<evidence type="ECO:0000256" key="7">
    <source>
        <dbReference type="ARBA" id="ARBA00022786"/>
    </source>
</evidence>
<keyword evidence="5" id="KW-0808">Transferase</keyword>
<dbReference type="GO" id="GO:0012505">
    <property type="term" value="C:endomembrane system"/>
    <property type="evidence" value="ECO:0007669"/>
    <property type="project" value="UniProtKB-SubCell"/>
</dbReference>
<feature type="compositionally biased region" description="Low complexity" evidence="10">
    <location>
        <begin position="236"/>
        <end position="250"/>
    </location>
</feature>
<evidence type="ECO:0000256" key="6">
    <source>
        <dbReference type="ARBA" id="ARBA00022692"/>
    </source>
</evidence>
<evidence type="ECO:0000256" key="5">
    <source>
        <dbReference type="ARBA" id="ARBA00022679"/>
    </source>
</evidence>
<comment type="catalytic activity">
    <reaction evidence="1">
        <text>S-ubiquitinyl-[E2 ubiquitin-conjugating enzyme]-L-cysteine + [acceptor protein]-L-lysine = [E2 ubiquitin-conjugating enzyme]-L-cysteine + N(6)-ubiquitinyl-[acceptor protein]-L-lysine.</text>
        <dbReference type="EC" id="2.3.2.27"/>
    </reaction>
</comment>
<keyword evidence="12" id="KW-0732">Signal</keyword>
<feature type="transmembrane region" description="Helical" evidence="11">
    <location>
        <begin position="611"/>
        <end position="635"/>
    </location>
</feature>
<dbReference type="Proteomes" id="UP000323011">
    <property type="component" value="Unassembled WGS sequence"/>
</dbReference>
<evidence type="ECO:0000256" key="12">
    <source>
        <dbReference type="SAM" id="SignalP"/>
    </source>
</evidence>
<keyword evidence="15" id="KW-1185">Reference proteome</keyword>
<evidence type="ECO:0000256" key="2">
    <source>
        <dbReference type="ARBA" id="ARBA00004127"/>
    </source>
</evidence>
<dbReference type="InterPro" id="IPR021319">
    <property type="entry name" value="DUF2921"/>
</dbReference>
<feature type="compositionally biased region" description="Polar residues" evidence="10">
    <location>
        <begin position="371"/>
        <end position="384"/>
    </location>
</feature>
<protein>
    <recommendedName>
        <fullName evidence="4">RING-type E3 ubiquitin transferase</fullName>
        <ecNumber evidence="4">2.3.2.27</ecNumber>
    </recommendedName>
</protein>
<reference evidence="14 15" key="1">
    <citation type="submission" date="2019-07" db="EMBL/GenBank/DDBJ databases">
        <title>Genomes of Cafeteria roenbergensis.</title>
        <authorList>
            <person name="Fischer M.G."/>
            <person name="Hackl T."/>
            <person name="Roman M."/>
        </authorList>
    </citation>
    <scope>NUCLEOTIDE SEQUENCE [LARGE SCALE GENOMIC DNA]</scope>
    <source>
        <strain evidence="14 15">BVI</strain>
    </source>
</reference>
<feature type="signal peptide" evidence="12">
    <location>
        <begin position="1"/>
        <end position="16"/>
    </location>
</feature>
<keyword evidence="9 11" id="KW-0472">Membrane</keyword>
<evidence type="ECO:0000256" key="8">
    <source>
        <dbReference type="ARBA" id="ARBA00022989"/>
    </source>
</evidence>
<feature type="region of interest" description="Disordered" evidence="10">
    <location>
        <begin position="229"/>
        <end position="321"/>
    </location>
</feature>
<accession>A0A5A8CDE0</accession>
<sequence>MLGCAVLGLLVMALLAEPLLVGSSDSSGEEVSALQRLGTLPMWLRAAARLPVGESQADRRALAEALKSAHPVGRQGGSPPPANLSSLYRGVWATPRTRGSLRKVPLGNTTLLPSLLSWGTAGAPTLRKGSGEIHMSLAASPTDIDGVVRLAAAARIADGTGPVSRDDLFLTPLSGFYTPSTGDFVMIASNQESGVVFVDTDGLCAAEGCSFDQAVGAAVKAGIAFTKPSPAPSPQPAAANASAAAQQDEAPAPPAAAPSERQLRLGTARPASPPGRLEPEPSMLQTSATHAGPAPGLSSAALVPSSSGPTPEDRLAAESDGAAGRALAAGANPFATLLRIPANMAPTRCTVIMRGVALPFDMVKARSSRTGVASVASDSITDGQSKGEAGAKRAGGRRLGESDSARPGLSGEEAAGGGLASHLVEAEAWQSRPWIWRVATVVAERLATPLVGERVDDGASQSGQPGKGADSALVRAFAQSMGLDATFRAPGAQNVGRYMAPGRSEHGPVVLVLEGTIASPDCGFVANFTTASVVLNKDAALLSGAVYAFVMSVLAILHFAGTVRAILDGLSAQVAASRSSVAAVAVGTATDAWLAIAHGGLALVVEDVSTGFGLVAIVLLLCFSVLEVRLMLTILKAQEPDSFDNMDAVRRVISRLYGRFYAGLFASVAVAFLLPSAWPLLVFVATSLWVPQIVHSARLGAPHGMRTSYVVISTLLRMFPILYVLGCPASFLVELGLDAYQPTLAASIAAWVSLQLVILVMQQSFGAQFLVPTALLPEKYDYYRPVLVRDGRVAQADDDHEDNDGAAGGAPAAHPGPDCLRQWFNVKMQCPTCRAAVPEP</sequence>
<organism evidence="14 15">
    <name type="scientific">Cafeteria roenbergensis</name>
    <name type="common">Marine flagellate</name>
    <dbReference type="NCBI Taxonomy" id="33653"/>
    <lineage>
        <taxon>Eukaryota</taxon>
        <taxon>Sar</taxon>
        <taxon>Stramenopiles</taxon>
        <taxon>Bigyra</taxon>
        <taxon>Opalozoa</taxon>
        <taxon>Bicosoecida</taxon>
        <taxon>Cafeteriaceae</taxon>
        <taxon>Cafeteria</taxon>
    </lineage>
</organism>
<dbReference type="EC" id="2.3.2.27" evidence="4"/>
<gene>
    <name evidence="14" type="ORF">FNF29_05149</name>
</gene>
<feature type="chain" id="PRO_5023017524" description="RING-type E3 ubiquitin transferase" evidence="12">
    <location>
        <begin position="17"/>
        <end position="840"/>
    </location>
</feature>
<dbReference type="AlphaFoldDB" id="A0A5A8CDE0"/>
<evidence type="ECO:0000256" key="1">
    <source>
        <dbReference type="ARBA" id="ARBA00000900"/>
    </source>
</evidence>
<feature type="region of interest" description="Disordered" evidence="10">
    <location>
        <begin position="371"/>
        <end position="415"/>
    </location>
</feature>
<name>A0A5A8CDE0_CAFRO</name>
<feature type="domain" description="SWEET-like" evidence="13">
    <location>
        <begin position="546"/>
        <end position="774"/>
    </location>
</feature>
<evidence type="ECO:0000256" key="10">
    <source>
        <dbReference type="SAM" id="MobiDB-lite"/>
    </source>
</evidence>
<keyword evidence="8 11" id="KW-1133">Transmembrane helix</keyword>
<dbReference type="GO" id="GO:0061630">
    <property type="term" value="F:ubiquitin protein ligase activity"/>
    <property type="evidence" value="ECO:0007669"/>
    <property type="project" value="UniProtKB-EC"/>
</dbReference>
<comment type="caution">
    <text evidence="14">The sequence shown here is derived from an EMBL/GenBank/DDBJ whole genome shotgun (WGS) entry which is preliminary data.</text>
</comment>
<comment type="pathway">
    <text evidence="3">Protein modification; protein ubiquitination.</text>
</comment>
<feature type="transmembrane region" description="Helical" evidence="11">
    <location>
        <begin position="709"/>
        <end position="733"/>
    </location>
</feature>
<feature type="transmembrane region" description="Helical" evidence="11">
    <location>
        <begin position="656"/>
        <end position="674"/>
    </location>
</feature>
<evidence type="ECO:0000259" key="13">
    <source>
        <dbReference type="Pfam" id="PF11145"/>
    </source>
</evidence>
<evidence type="ECO:0000256" key="9">
    <source>
        <dbReference type="ARBA" id="ARBA00023136"/>
    </source>
</evidence>
<keyword evidence="7" id="KW-0833">Ubl conjugation pathway</keyword>
<evidence type="ECO:0000313" key="14">
    <source>
        <dbReference type="EMBL" id="KAA0150574.1"/>
    </source>
</evidence>
<evidence type="ECO:0000313" key="15">
    <source>
        <dbReference type="Proteomes" id="UP000323011"/>
    </source>
</evidence>
<comment type="subcellular location">
    <subcellularLocation>
        <location evidence="2">Endomembrane system</location>
        <topology evidence="2">Multi-pass membrane protein</topology>
    </subcellularLocation>
</comment>
<proteinExistence type="predicted"/>
<evidence type="ECO:0000256" key="3">
    <source>
        <dbReference type="ARBA" id="ARBA00004906"/>
    </source>
</evidence>
<feature type="transmembrane region" description="Helical" evidence="11">
    <location>
        <begin position="539"/>
        <end position="560"/>
    </location>
</feature>
<feature type="transmembrane region" description="Helical" evidence="11">
    <location>
        <begin position="581"/>
        <end position="605"/>
    </location>
</feature>